<evidence type="ECO:0000313" key="5">
    <source>
        <dbReference type="EMBL" id="XAO13516.1"/>
    </source>
</evidence>
<dbReference type="SUPFAM" id="SSF103511">
    <property type="entry name" value="Chlorophyll a-b binding protein"/>
    <property type="match status" value="1"/>
</dbReference>
<accession>A0AB38ZMG5</accession>
<dbReference type="GO" id="GO:0016020">
    <property type="term" value="C:membrane"/>
    <property type="evidence" value="ECO:0007669"/>
    <property type="project" value="UniProtKB-SubCell"/>
</dbReference>
<proteinExistence type="predicted"/>
<dbReference type="Gene3D" id="1.10.3460.10">
    <property type="entry name" value="Chlorophyll a/b binding protein domain"/>
    <property type="match status" value="1"/>
</dbReference>
<reference evidence="5" key="1">
    <citation type="submission" date="2024-01" db="EMBL/GenBank/DDBJ databases">
        <title>Genomic and biogeographic characterisation of Mantoniella tinhauana virus 1, the first discovered Mantoniella-infecting prasinovirus.</title>
        <authorList>
            <person name="Rey Redondo E."/>
            <person name="Yung C.C.M."/>
        </authorList>
    </citation>
    <scope>NUCLEOTIDE SEQUENCE</scope>
    <source>
        <strain evidence="5">Lau Fau Shan</strain>
    </source>
</reference>
<keyword evidence="3" id="KW-1133">Transmembrane helix</keyword>
<dbReference type="EMBL" id="PP130629">
    <property type="protein sequence ID" value="XAO13516.1"/>
    <property type="molecule type" value="Genomic_DNA"/>
</dbReference>
<name>A0AB38ZMG5_9VIRU</name>
<organism evidence="5">
    <name type="scientific">Mantoniella tinhauana virus 1</name>
    <dbReference type="NCBI Taxonomy" id="3111543"/>
    <lineage>
        <taxon>Viruses</taxon>
    </lineage>
</organism>
<protein>
    <submittedName>
        <fullName evidence="5">Uncharacterized protein</fullName>
    </submittedName>
</protein>
<dbReference type="PANTHER" id="PTHR14154">
    <property type="entry name" value="UPF0041 BRAIN PROTEIN 44-RELATED"/>
    <property type="match status" value="1"/>
</dbReference>
<evidence type="ECO:0000256" key="1">
    <source>
        <dbReference type="ARBA" id="ARBA00004141"/>
    </source>
</evidence>
<evidence type="ECO:0000256" key="3">
    <source>
        <dbReference type="ARBA" id="ARBA00022989"/>
    </source>
</evidence>
<evidence type="ECO:0000256" key="4">
    <source>
        <dbReference type="ARBA" id="ARBA00023136"/>
    </source>
</evidence>
<keyword evidence="2" id="KW-0812">Transmembrane</keyword>
<sequence length="125" mass="13419">MVATLATLKPIVNVSKKLKKLDRPNDYLSVAERVNGRAAMVGFASALVDEIMTGHSISTQFHEHVGLTVAVSALTFLGTAVNPEDEGYVQGFFKPEKELINGRLAMLGVLSLALTESLHPGVPLF</sequence>
<comment type="subcellular location">
    <subcellularLocation>
        <location evidence="1">Membrane</location>
        <topology evidence="1">Multi-pass membrane protein</topology>
    </subcellularLocation>
</comment>
<evidence type="ECO:0000256" key="2">
    <source>
        <dbReference type="ARBA" id="ARBA00022692"/>
    </source>
</evidence>
<keyword evidence="4" id="KW-0472">Membrane</keyword>